<keyword evidence="3" id="KW-1185">Reference proteome</keyword>
<comment type="caution">
    <text evidence="2">The sequence shown here is derived from an EMBL/GenBank/DDBJ whole genome shotgun (WGS) entry which is preliminary data.</text>
</comment>
<dbReference type="PANTHER" id="PTHR46112:SF8">
    <property type="entry name" value="CYTOPLASMIC PEPTIDASE PEPQ-RELATED"/>
    <property type="match status" value="1"/>
</dbReference>
<dbReference type="SUPFAM" id="SSF55920">
    <property type="entry name" value="Creatinase/aminopeptidase"/>
    <property type="match status" value="1"/>
</dbReference>
<dbReference type="PANTHER" id="PTHR46112">
    <property type="entry name" value="AMINOPEPTIDASE"/>
    <property type="match status" value="1"/>
</dbReference>
<dbReference type="RefSeq" id="WP_184201070.1">
    <property type="nucleotide sequence ID" value="NZ_JACHGW010000004.1"/>
</dbReference>
<dbReference type="EMBL" id="JACHGW010000004">
    <property type="protein sequence ID" value="MBB6052292.1"/>
    <property type="molecule type" value="Genomic_DNA"/>
</dbReference>
<dbReference type="InterPro" id="IPR036005">
    <property type="entry name" value="Creatinase/aminopeptidase-like"/>
</dbReference>
<keyword evidence="2" id="KW-0645">Protease</keyword>
<keyword evidence="2" id="KW-0031">Aminopeptidase</keyword>
<name>A0A7W9W959_ARMRO</name>
<feature type="domain" description="Peptidase M24" evidence="1">
    <location>
        <begin position="166"/>
        <end position="379"/>
    </location>
</feature>
<dbReference type="Gene3D" id="3.90.230.10">
    <property type="entry name" value="Creatinase/methionine aminopeptidase superfamily"/>
    <property type="match status" value="1"/>
</dbReference>
<dbReference type="GO" id="GO:0004177">
    <property type="term" value="F:aminopeptidase activity"/>
    <property type="evidence" value="ECO:0007669"/>
    <property type="project" value="UniProtKB-KW"/>
</dbReference>
<keyword evidence="2" id="KW-0378">Hydrolase</keyword>
<dbReference type="Pfam" id="PF00557">
    <property type="entry name" value="Peptidase_M24"/>
    <property type="match status" value="1"/>
</dbReference>
<protein>
    <submittedName>
        <fullName evidence="2">Xaa-Pro aminopeptidase</fullName>
    </submittedName>
</protein>
<dbReference type="InterPro" id="IPR000994">
    <property type="entry name" value="Pept_M24"/>
</dbReference>
<organism evidence="2 3">
    <name type="scientific">Armatimonas rosea</name>
    <dbReference type="NCBI Taxonomy" id="685828"/>
    <lineage>
        <taxon>Bacteria</taxon>
        <taxon>Bacillati</taxon>
        <taxon>Armatimonadota</taxon>
        <taxon>Armatimonadia</taxon>
        <taxon>Armatimonadales</taxon>
        <taxon>Armatimonadaceae</taxon>
        <taxon>Armatimonas</taxon>
    </lineage>
</organism>
<dbReference type="InterPro" id="IPR050659">
    <property type="entry name" value="Peptidase_M24B"/>
</dbReference>
<accession>A0A7W9W959</accession>
<evidence type="ECO:0000313" key="3">
    <source>
        <dbReference type="Proteomes" id="UP000520814"/>
    </source>
</evidence>
<dbReference type="AlphaFoldDB" id="A0A7W9W959"/>
<proteinExistence type="predicted"/>
<evidence type="ECO:0000313" key="2">
    <source>
        <dbReference type="EMBL" id="MBB6052292.1"/>
    </source>
</evidence>
<dbReference type="Proteomes" id="UP000520814">
    <property type="component" value="Unassembled WGS sequence"/>
</dbReference>
<reference evidence="2 3" key="1">
    <citation type="submission" date="2020-08" db="EMBL/GenBank/DDBJ databases">
        <title>Genomic Encyclopedia of Type Strains, Phase IV (KMG-IV): sequencing the most valuable type-strain genomes for metagenomic binning, comparative biology and taxonomic classification.</title>
        <authorList>
            <person name="Goeker M."/>
        </authorList>
    </citation>
    <scope>NUCLEOTIDE SEQUENCE [LARGE SCALE GENOMIC DNA]</scope>
    <source>
        <strain evidence="2 3">DSM 23562</strain>
    </source>
</reference>
<evidence type="ECO:0000259" key="1">
    <source>
        <dbReference type="Pfam" id="PF00557"/>
    </source>
</evidence>
<gene>
    <name evidence="2" type="ORF">HNQ39_004113</name>
</gene>
<sequence>MSDLTREKLNQAAAIVAQSEADVWLTFVRETSGIADPCLPFLMEGGLTWQSALLVSKTGKKVVVAGNYDLDGLEKSGDWDETIGYVQGIREPLVDALEELIPVSVASPKIAVNFSENDDKCDGLTYGMFRLLESYLARTRFAGALISAEPIIRALRGRKTATELAAMRGAIVETDRLFAEIAERAKPGITERQLADFVHAQMEVRGLGFAWEQEGNPIVNCGPDSAVGHSAPSSLALAPGHILHIDLGVVQNGYASDLQRCWFVGSEIPEAVSRAHAAVLGAIEAGFAALRPGVSGWEVDAAARSFLVAAGYPEYLHALGHQVGRVAHDGGGLLGPCWARYGETPYWPIEAGQVYTLELGVAVEGHGYWSLEDMVVVTETGAEWLSTPQREAWTLPV</sequence>